<sequence length="46" mass="5381">MQQGLTFEIKKATFSMMSHSSFYIVHDNIVDFPVLFLPQDFHMTSN</sequence>
<dbReference type="EMBL" id="GGEC01003331">
    <property type="protein sequence ID" value="MBW83814.1"/>
    <property type="molecule type" value="Transcribed_RNA"/>
</dbReference>
<proteinExistence type="predicted"/>
<evidence type="ECO:0000313" key="1">
    <source>
        <dbReference type="EMBL" id="MBW83814.1"/>
    </source>
</evidence>
<protein>
    <submittedName>
        <fullName evidence="1">Uncharacterized protein</fullName>
    </submittedName>
</protein>
<name>A0A2P2IRF4_RHIMU</name>
<dbReference type="AlphaFoldDB" id="A0A2P2IRF4"/>
<reference evidence="1" key="1">
    <citation type="submission" date="2018-02" db="EMBL/GenBank/DDBJ databases">
        <title>Rhizophora mucronata_Transcriptome.</title>
        <authorList>
            <person name="Meera S.P."/>
            <person name="Sreeshan A."/>
            <person name="Augustine A."/>
        </authorList>
    </citation>
    <scope>NUCLEOTIDE SEQUENCE</scope>
    <source>
        <tissue evidence="1">Leaf</tissue>
    </source>
</reference>
<organism evidence="1">
    <name type="scientific">Rhizophora mucronata</name>
    <name type="common">Asiatic mangrove</name>
    <dbReference type="NCBI Taxonomy" id="61149"/>
    <lineage>
        <taxon>Eukaryota</taxon>
        <taxon>Viridiplantae</taxon>
        <taxon>Streptophyta</taxon>
        <taxon>Embryophyta</taxon>
        <taxon>Tracheophyta</taxon>
        <taxon>Spermatophyta</taxon>
        <taxon>Magnoliopsida</taxon>
        <taxon>eudicotyledons</taxon>
        <taxon>Gunneridae</taxon>
        <taxon>Pentapetalae</taxon>
        <taxon>rosids</taxon>
        <taxon>fabids</taxon>
        <taxon>Malpighiales</taxon>
        <taxon>Rhizophoraceae</taxon>
        <taxon>Rhizophora</taxon>
    </lineage>
</organism>
<accession>A0A2P2IRF4</accession>